<organism evidence="1 2">
    <name type="scientific">Luteolibacter soli</name>
    <dbReference type="NCBI Taxonomy" id="3135280"/>
    <lineage>
        <taxon>Bacteria</taxon>
        <taxon>Pseudomonadati</taxon>
        <taxon>Verrucomicrobiota</taxon>
        <taxon>Verrucomicrobiia</taxon>
        <taxon>Verrucomicrobiales</taxon>
        <taxon>Verrucomicrobiaceae</taxon>
        <taxon>Luteolibacter</taxon>
    </lineage>
</organism>
<comment type="caution">
    <text evidence="1">The sequence shown here is derived from an EMBL/GenBank/DDBJ whole genome shotgun (WGS) entry which is preliminary data.</text>
</comment>
<proteinExistence type="predicted"/>
<dbReference type="Proteomes" id="UP001371305">
    <property type="component" value="Unassembled WGS sequence"/>
</dbReference>
<keyword evidence="2" id="KW-1185">Reference proteome</keyword>
<accession>A0ABU9ARV9</accession>
<evidence type="ECO:0000313" key="2">
    <source>
        <dbReference type="Proteomes" id="UP001371305"/>
    </source>
</evidence>
<evidence type="ECO:0000313" key="1">
    <source>
        <dbReference type="EMBL" id="MEK7950457.1"/>
    </source>
</evidence>
<dbReference type="EMBL" id="JBBUKT010000002">
    <property type="protein sequence ID" value="MEK7950457.1"/>
    <property type="molecule type" value="Genomic_DNA"/>
</dbReference>
<name>A0ABU9ARV9_9BACT</name>
<dbReference type="RefSeq" id="WP_341404050.1">
    <property type="nucleotide sequence ID" value="NZ_JBBUKT010000002.1"/>
</dbReference>
<gene>
    <name evidence="1" type="ORF">WKV53_08115</name>
</gene>
<reference evidence="1 2" key="1">
    <citation type="submission" date="2024-04" db="EMBL/GenBank/DDBJ databases">
        <title>Luteolibacter sp. isolated from soil.</title>
        <authorList>
            <person name="An J."/>
        </authorList>
    </citation>
    <scope>NUCLEOTIDE SEQUENCE [LARGE SCALE GENOMIC DNA]</scope>
    <source>
        <strain evidence="1 2">Y139</strain>
    </source>
</reference>
<sequence>MEELSQSIAVEREQRAQRHLDRMGNLTECVGDRVQKMSPIEALDRIHKISIFDRLARRALGLDFRPKEEAKPPMINLAVLSMDGPSVVLDLHAAQTSPSLKSQTLSLPE</sequence>
<protein>
    <submittedName>
        <fullName evidence="1">Uncharacterized protein</fullName>
    </submittedName>
</protein>